<evidence type="ECO:0000313" key="3">
    <source>
        <dbReference type="EMBL" id="MBW96503.1"/>
    </source>
</evidence>
<keyword evidence="2" id="KW-0812">Transmembrane</keyword>
<sequence length="209" mass="22769">MEMADNPKLKMACSSEAGELVESIESQKISVFGHVNGLQYKADKSDGFVIDMESFSHGSNKDMNANSRIALQRNLSRKGSQRGVESKKINNPNTSTNDREITVATSSPRGASTPENATVVAVGTPDYSSNTQINHHQITVTTGNINASTEGRYTLRRNSFKRSATSWVLDPRRVLFLFATLSSIGTILLIYLTLSAGKLSPDDNALDQK</sequence>
<dbReference type="PANTHER" id="PTHR34064:SF4">
    <property type="entry name" value="PROTEIN, PUTATIVE-RELATED"/>
    <property type="match status" value="1"/>
</dbReference>
<dbReference type="EMBL" id="GGEC01016020">
    <property type="protein sequence ID" value="MBW96503.1"/>
    <property type="molecule type" value="Transcribed_RNA"/>
</dbReference>
<evidence type="ECO:0000256" key="1">
    <source>
        <dbReference type="SAM" id="MobiDB-lite"/>
    </source>
</evidence>
<dbReference type="PANTHER" id="PTHR34064">
    <property type="entry name" value="OS04G0672300 PROTEIN"/>
    <property type="match status" value="1"/>
</dbReference>
<keyword evidence="2" id="KW-0472">Membrane</keyword>
<feature type="region of interest" description="Disordered" evidence="1">
    <location>
        <begin position="75"/>
        <end position="115"/>
    </location>
</feature>
<feature type="compositionally biased region" description="Polar residues" evidence="1">
    <location>
        <begin position="103"/>
        <end position="115"/>
    </location>
</feature>
<evidence type="ECO:0000256" key="2">
    <source>
        <dbReference type="SAM" id="Phobius"/>
    </source>
</evidence>
<dbReference type="AlphaFoldDB" id="A0A2P2JSQ2"/>
<reference evidence="3" key="1">
    <citation type="submission" date="2018-02" db="EMBL/GenBank/DDBJ databases">
        <title>Rhizophora mucronata_Transcriptome.</title>
        <authorList>
            <person name="Meera S.P."/>
            <person name="Sreeshan A."/>
            <person name="Augustine A."/>
        </authorList>
    </citation>
    <scope>NUCLEOTIDE SEQUENCE</scope>
    <source>
        <tissue evidence="3">Leaf</tissue>
    </source>
</reference>
<organism evidence="3">
    <name type="scientific">Rhizophora mucronata</name>
    <name type="common">Asiatic mangrove</name>
    <dbReference type="NCBI Taxonomy" id="61149"/>
    <lineage>
        <taxon>Eukaryota</taxon>
        <taxon>Viridiplantae</taxon>
        <taxon>Streptophyta</taxon>
        <taxon>Embryophyta</taxon>
        <taxon>Tracheophyta</taxon>
        <taxon>Spermatophyta</taxon>
        <taxon>Magnoliopsida</taxon>
        <taxon>eudicotyledons</taxon>
        <taxon>Gunneridae</taxon>
        <taxon>Pentapetalae</taxon>
        <taxon>rosids</taxon>
        <taxon>fabids</taxon>
        <taxon>Malpighiales</taxon>
        <taxon>Rhizophoraceae</taxon>
        <taxon>Rhizophora</taxon>
    </lineage>
</organism>
<feature type="transmembrane region" description="Helical" evidence="2">
    <location>
        <begin position="174"/>
        <end position="194"/>
    </location>
</feature>
<name>A0A2P2JSQ2_RHIMU</name>
<proteinExistence type="predicted"/>
<protein>
    <submittedName>
        <fullName evidence="3">Uncharacterized protein MANES_16G012800</fullName>
    </submittedName>
</protein>
<accession>A0A2P2JSQ2</accession>
<keyword evidence="2" id="KW-1133">Transmembrane helix</keyword>